<dbReference type="Gene3D" id="3.40.980.10">
    <property type="entry name" value="MoaB/Mog-like domain"/>
    <property type="match status" value="1"/>
</dbReference>
<dbReference type="Gene3D" id="2.40.340.10">
    <property type="entry name" value="MoeA, C-terminal, domain IV"/>
    <property type="match status" value="1"/>
</dbReference>
<gene>
    <name evidence="8" type="primary">moeA1</name>
    <name evidence="8" type="ORF">BN1049_01475</name>
</gene>
<dbReference type="GO" id="GO:0005829">
    <property type="term" value="C:cytosol"/>
    <property type="evidence" value="ECO:0007669"/>
    <property type="project" value="TreeGrafter"/>
</dbReference>
<evidence type="ECO:0000256" key="2">
    <source>
        <dbReference type="ARBA" id="ARBA00005046"/>
    </source>
</evidence>
<dbReference type="PANTHER" id="PTHR10192:SF5">
    <property type="entry name" value="GEPHYRIN"/>
    <property type="match status" value="1"/>
</dbReference>
<dbReference type="InterPro" id="IPR005110">
    <property type="entry name" value="MoeA_linker/N"/>
</dbReference>
<dbReference type="SMART" id="SM00852">
    <property type="entry name" value="MoCF_biosynth"/>
    <property type="match status" value="1"/>
</dbReference>
<dbReference type="InterPro" id="IPR001453">
    <property type="entry name" value="MoaB/Mog_dom"/>
</dbReference>
<evidence type="ECO:0000259" key="7">
    <source>
        <dbReference type="SMART" id="SM00852"/>
    </source>
</evidence>
<comment type="function">
    <text evidence="1 6">Catalyzes the insertion of molybdate into adenylated molybdopterin with the concomitant release of AMP.</text>
</comment>
<dbReference type="GO" id="GO:0006777">
    <property type="term" value="P:Mo-molybdopterin cofactor biosynthetic process"/>
    <property type="evidence" value="ECO:0007669"/>
    <property type="project" value="UniProtKB-UniRule"/>
</dbReference>
<dbReference type="SUPFAM" id="SSF63882">
    <property type="entry name" value="MoeA N-terminal region -like"/>
    <property type="match status" value="1"/>
</dbReference>
<dbReference type="EC" id="2.10.1.1" evidence="6"/>
<dbReference type="PANTHER" id="PTHR10192">
    <property type="entry name" value="MOLYBDOPTERIN BIOSYNTHESIS PROTEIN"/>
    <property type="match status" value="1"/>
</dbReference>
<name>A0A078MI28_9PSED</name>
<keyword evidence="6" id="KW-0460">Magnesium</keyword>
<dbReference type="EMBL" id="LK391969">
    <property type="protein sequence ID" value="CEF26542.1"/>
    <property type="molecule type" value="Genomic_DNA"/>
</dbReference>
<dbReference type="RefSeq" id="WP_044499099.1">
    <property type="nucleotide sequence ID" value="NZ_LK391969.1"/>
</dbReference>
<keyword evidence="4 6" id="KW-0501">Molybdenum cofactor biosynthesis</keyword>
<dbReference type="EMBL" id="LM997413">
    <property type="protein sequence ID" value="CEA04346.1"/>
    <property type="molecule type" value="Genomic_DNA"/>
</dbReference>
<comment type="cofactor">
    <cofactor evidence="6">
        <name>Mg(2+)</name>
        <dbReference type="ChEBI" id="CHEBI:18420"/>
    </cofactor>
</comment>
<dbReference type="PATRIC" id="fig|1461581.3.peg.1452"/>
<dbReference type="Gene3D" id="3.90.105.10">
    <property type="entry name" value="Molybdopterin biosynthesis moea protein, domain 2"/>
    <property type="match status" value="1"/>
</dbReference>
<dbReference type="UniPathway" id="UPA00344"/>
<keyword evidence="6" id="KW-0479">Metal-binding</keyword>
<dbReference type="SUPFAM" id="SSF63867">
    <property type="entry name" value="MoeA C-terminal domain-like"/>
    <property type="match status" value="1"/>
</dbReference>
<comment type="catalytic activity">
    <reaction evidence="5">
        <text>adenylyl-molybdopterin + molybdate = Mo-molybdopterin + AMP + H(+)</text>
        <dbReference type="Rhea" id="RHEA:35047"/>
        <dbReference type="ChEBI" id="CHEBI:15378"/>
        <dbReference type="ChEBI" id="CHEBI:36264"/>
        <dbReference type="ChEBI" id="CHEBI:62727"/>
        <dbReference type="ChEBI" id="CHEBI:71302"/>
        <dbReference type="ChEBI" id="CHEBI:456215"/>
        <dbReference type="EC" id="2.10.1.1"/>
    </reaction>
</comment>
<evidence type="ECO:0000256" key="6">
    <source>
        <dbReference type="RuleBase" id="RU365090"/>
    </source>
</evidence>
<dbReference type="InterPro" id="IPR038987">
    <property type="entry name" value="MoeA-like"/>
</dbReference>
<dbReference type="NCBIfam" id="TIGR00177">
    <property type="entry name" value="molyb_syn"/>
    <property type="match status" value="1"/>
</dbReference>
<evidence type="ECO:0000256" key="4">
    <source>
        <dbReference type="ARBA" id="ARBA00023150"/>
    </source>
</evidence>
<dbReference type="GO" id="GO:0046872">
    <property type="term" value="F:metal ion binding"/>
    <property type="evidence" value="ECO:0007669"/>
    <property type="project" value="UniProtKB-UniRule"/>
</dbReference>
<dbReference type="NCBIfam" id="NF045515">
    <property type="entry name" value="Glp_gephyrin"/>
    <property type="match status" value="1"/>
</dbReference>
<organism evidence="8">
    <name type="scientific">Pseudomonas saudimassiliensis</name>
    <dbReference type="NCBI Taxonomy" id="1461581"/>
    <lineage>
        <taxon>Bacteria</taxon>
        <taxon>Pseudomonadati</taxon>
        <taxon>Pseudomonadota</taxon>
        <taxon>Gammaproteobacteria</taxon>
        <taxon>Pseudomonadales</taxon>
        <taxon>Pseudomonadaceae</taxon>
        <taxon>Pseudomonas</taxon>
    </lineage>
</organism>
<sequence>MSSVCEQPGLHSIEQATAALVQLLARPTQSHRLPLHRAAGQVLAGDVYARHDVPLWDNSAMDGYALNTADLPATGGRLPLAGCQAAGDAIRSLPAGHCLQIFTGAALPPGANCVVPQEDCQPDAGGVTFGSVRTGQNIRRQGEESRSGQLLLSKGTRLRAQEVGLLASQGYAEVEVTRALRIGIISSGNELRDPGSPLEPGQIFDSNGHLLASLLQGWGLEVHQYPRLRDDLTDTLQLLTRAAAEQDILISSGGVSVGEADYLKTAVGQLGRINLWRVAIQPGKPLAFGMVGSIPWIGLPGNPGASLITTLIIARPALLAAQGQAHTSAQVLPVTADFQWQKTSTRTRYLQARLQACDGRLTAQLHPQQSSAMLANCCWADGMVVIPAQHSIQQGDSVPFITYQALLSAH</sequence>
<proteinExistence type="inferred from homology"/>
<dbReference type="CDD" id="cd00887">
    <property type="entry name" value="MoeA"/>
    <property type="match status" value="1"/>
</dbReference>
<keyword evidence="6" id="KW-0500">Molybdenum</keyword>
<dbReference type="Gene3D" id="2.170.190.11">
    <property type="entry name" value="Molybdopterin biosynthesis moea protein, domain 3"/>
    <property type="match status" value="1"/>
</dbReference>
<dbReference type="InterPro" id="IPR005111">
    <property type="entry name" value="MoeA_C_domain_IV"/>
</dbReference>
<dbReference type="InterPro" id="IPR036135">
    <property type="entry name" value="MoeA_linker/N_sf"/>
</dbReference>
<evidence type="ECO:0000313" key="8">
    <source>
        <dbReference type="EMBL" id="CEA04346.1"/>
    </source>
</evidence>
<feature type="domain" description="MoaB/Mog" evidence="7">
    <location>
        <begin position="183"/>
        <end position="320"/>
    </location>
</feature>
<dbReference type="Pfam" id="PF00994">
    <property type="entry name" value="MoCF_biosynth"/>
    <property type="match status" value="1"/>
</dbReference>
<evidence type="ECO:0000256" key="3">
    <source>
        <dbReference type="ARBA" id="ARBA00010763"/>
    </source>
</evidence>
<dbReference type="Pfam" id="PF03453">
    <property type="entry name" value="MoeA_N"/>
    <property type="match status" value="1"/>
</dbReference>
<dbReference type="AlphaFoldDB" id="A0A078MI28"/>
<protein>
    <recommendedName>
        <fullName evidence="6">Molybdopterin molybdenumtransferase</fullName>
        <ecNumber evidence="6">2.10.1.1</ecNumber>
    </recommendedName>
</protein>
<evidence type="ECO:0000256" key="1">
    <source>
        <dbReference type="ARBA" id="ARBA00002901"/>
    </source>
</evidence>
<comment type="pathway">
    <text evidence="2 6">Cofactor biosynthesis; molybdopterin biosynthesis.</text>
</comment>
<dbReference type="Pfam" id="PF03454">
    <property type="entry name" value="MoeA_C"/>
    <property type="match status" value="1"/>
</dbReference>
<evidence type="ECO:0000256" key="5">
    <source>
        <dbReference type="ARBA" id="ARBA00047317"/>
    </source>
</evidence>
<accession>A0A078MI28</accession>
<dbReference type="InterPro" id="IPR036425">
    <property type="entry name" value="MoaB/Mog-like_dom_sf"/>
</dbReference>
<reference evidence="8" key="1">
    <citation type="submission" date="2014-07" db="EMBL/GenBank/DDBJ databases">
        <authorList>
            <person name="Urmite Genomes Urmite Genomes"/>
        </authorList>
    </citation>
    <scope>NUCLEOTIDE SEQUENCE</scope>
    <source>
        <strain evidence="8">12M76_air</strain>
    </source>
</reference>
<dbReference type="InterPro" id="IPR036688">
    <property type="entry name" value="MoeA_C_domain_IV_sf"/>
</dbReference>
<dbReference type="GO" id="GO:0061599">
    <property type="term" value="F:molybdopterin molybdotransferase activity"/>
    <property type="evidence" value="ECO:0007669"/>
    <property type="project" value="UniProtKB-UniRule"/>
</dbReference>
<dbReference type="OrthoDB" id="9804758at2"/>
<comment type="similarity">
    <text evidence="3 6">Belongs to the MoeA family.</text>
</comment>
<keyword evidence="6" id="KW-0808">Transferase</keyword>
<dbReference type="SUPFAM" id="SSF53218">
    <property type="entry name" value="Molybdenum cofactor biosynthesis proteins"/>
    <property type="match status" value="1"/>
</dbReference>